<proteinExistence type="predicted"/>
<dbReference type="Proteomes" id="UP000762676">
    <property type="component" value="Unassembled WGS sequence"/>
</dbReference>
<accession>A0AAV4EL75</accession>
<name>A0AAV4EL75_9GAST</name>
<evidence type="ECO:0000313" key="1">
    <source>
        <dbReference type="EMBL" id="GFR61203.1"/>
    </source>
</evidence>
<dbReference type="AlphaFoldDB" id="A0AAV4EL75"/>
<gene>
    <name evidence="1" type="ORF">ElyMa_000097800</name>
</gene>
<organism evidence="1 2">
    <name type="scientific">Elysia marginata</name>
    <dbReference type="NCBI Taxonomy" id="1093978"/>
    <lineage>
        <taxon>Eukaryota</taxon>
        <taxon>Metazoa</taxon>
        <taxon>Spiralia</taxon>
        <taxon>Lophotrochozoa</taxon>
        <taxon>Mollusca</taxon>
        <taxon>Gastropoda</taxon>
        <taxon>Heterobranchia</taxon>
        <taxon>Euthyneura</taxon>
        <taxon>Panpulmonata</taxon>
        <taxon>Sacoglossa</taxon>
        <taxon>Placobranchoidea</taxon>
        <taxon>Plakobranchidae</taxon>
        <taxon>Elysia</taxon>
    </lineage>
</organism>
<dbReference type="EMBL" id="BMAT01000173">
    <property type="protein sequence ID" value="GFR61203.1"/>
    <property type="molecule type" value="Genomic_DNA"/>
</dbReference>
<protein>
    <submittedName>
        <fullName evidence="1">Uncharacterized protein</fullName>
    </submittedName>
</protein>
<keyword evidence="2" id="KW-1185">Reference proteome</keyword>
<evidence type="ECO:0000313" key="2">
    <source>
        <dbReference type="Proteomes" id="UP000762676"/>
    </source>
</evidence>
<comment type="caution">
    <text evidence="1">The sequence shown here is derived from an EMBL/GenBank/DDBJ whole genome shotgun (WGS) entry which is preliminary data.</text>
</comment>
<sequence>MVTFIWKGKPLDEDRIHGVGFAIKTALLANVPDLPLGVINLHAVSRCPRPGEVGLCSLPFRWLPFCLPTSPDCQDKSLQTLRQEVLFADHCTLVPHTDSDLQTMLSGSYEASKLFGLTTSLTLSKTDVLHQPSPTHAHLHPELSSTTYQCRAFQAPGKLYIM</sequence>
<reference evidence="1 2" key="1">
    <citation type="journal article" date="2021" name="Elife">
        <title>Chloroplast acquisition without the gene transfer in kleptoplastic sea slugs, Plakobranchus ocellatus.</title>
        <authorList>
            <person name="Maeda T."/>
            <person name="Takahashi S."/>
            <person name="Yoshida T."/>
            <person name="Shimamura S."/>
            <person name="Takaki Y."/>
            <person name="Nagai Y."/>
            <person name="Toyoda A."/>
            <person name="Suzuki Y."/>
            <person name="Arimoto A."/>
            <person name="Ishii H."/>
            <person name="Satoh N."/>
            <person name="Nishiyama T."/>
            <person name="Hasebe M."/>
            <person name="Maruyama T."/>
            <person name="Minagawa J."/>
            <person name="Obokata J."/>
            <person name="Shigenobu S."/>
        </authorList>
    </citation>
    <scope>NUCLEOTIDE SEQUENCE [LARGE SCALE GENOMIC DNA]</scope>
</reference>